<feature type="binding site" evidence="6">
    <location>
        <position position="98"/>
    </location>
    <ligand>
        <name>Mg(2+)</name>
        <dbReference type="ChEBI" id="CHEBI:18420"/>
    </ligand>
</feature>
<dbReference type="SUPFAM" id="SSF88723">
    <property type="entry name" value="PIN domain-like"/>
    <property type="match status" value="1"/>
</dbReference>
<keyword evidence="4 6" id="KW-0378">Hydrolase</keyword>
<keyword evidence="1 6" id="KW-1277">Toxin-antitoxin system</keyword>
<dbReference type="InterPro" id="IPR029060">
    <property type="entry name" value="PIN-like_dom_sf"/>
</dbReference>
<organism evidence="8 9">
    <name type="scientific">Trichlorobacter ammonificans</name>
    <dbReference type="NCBI Taxonomy" id="2916410"/>
    <lineage>
        <taxon>Bacteria</taxon>
        <taxon>Pseudomonadati</taxon>
        <taxon>Thermodesulfobacteriota</taxon>
        <taxon>Desulfuromonadia</taxon>
        <taxon>Geobacterales</taxon>
        <taxon>Geobacteraceae</taxon>
        <taxon>Trichlorobacter</taxon>
    </lineage>
</organism>
<comment type="similarity">
    <text evidence="6">Belongs to the PINc/VapC protein family.</text>
</comment>
<dbReference type="InterPro" id="IPR044153">
    <property type="entry name" value="PIN_Pae0151-like"/>
</dbReference>
<dbReference type="GO" id="GO:0016787">
    <property type="term" value="F:hydrolase activity"/>
    <property type="evidence" value="ECO:0007669"/>
    <property type="project" value="UniProtKB-KW"/>
</dbReference>
<proteinExistence type="inferred from homology"/>
<keyword evidence="6" id="KW-0800">Toxin</keyword>
<reference evidence="8 9" key="1">
    <citation type="submission" date="2022-03" db="EMBL/GenBank/DDBJ databases">
        <authorList>
            <person name="Koch H."/>
        </authorList>
    </citation>
    <scope>NUCLEOTIDE SEQUENCE [LARGE SCALE GENOMIC DNA]</scope>
    <source>
        <strain evidence="8 9">G1</strain>
    </source>
</reference>
<feature type="binding site" evidence="6">
    <location>
        <position position="6"/>
    </location>
    <ligand>
        <name>Mg(2+)</name>
        <dbReference type="ChEBI" id="CHEBI:18420"/>
    </ligand>
</feature>
<keyword evidence="5 6" id="KW-0460">Magnesium</keyword>
<keyword evidence="9" id="KW-1185">Reference proteome</keyword>
<dbReference type="InterPro" id="IPR002716">
    <property type="entry name" value="PIN_dom"/>
</dbReference>
<dbReference type="Gene3D" id="3.40.50.1010">
    <property type="entry name" value="5'-nuclease"/>
    <property type="match status" value="1"/>
</dbReference>
<comment type="function">
    <text evidence="6">Toxic component of a toxin-antitoxin (TA) system. An RNase.</text>
</comment>
<evidence type="ECO:0000313" key="8">
    <source>
        <dbReference type="EMBL" id="CAH2030634.1"/>
    </source>
</evidence>
<dbReference type="InterPro" id="IPR051619">
    <property type="entry name" value="TypeII_TA_RNase_PINc/VapC"/>
</dbReference>
<accession>A0ABM9D613</accession>
<evidence type="ECO:0000256" key="2">
    <source>
        <dbReference type="ARBA" id="ARBA00022722"/>
    </source>
</evidence>
<evidence type="ECO:0000256" key="5">
    <source>
        <dbReference type="ARBA" id="ARBA00022842"/>
    </source>
</evidence>
<dbReference type="PANTHER" id="PTHR35901">
    <property type="entry name" value="RIBONUCLEASE VAPC3"/>
    <property type="match status" value="1"/>
</dbReference>
<dbReference type="EC" id="3.1.-.-" evidence="6"/>
<dbReference type="InterPro" id="IPR022907">
    <property type="entry name" value="VapC_family"/>
</dbReference>
<dbReference type="CDD" id="cd09873">
    <property type="entry name" value="PIN_Pae0151-like"/>
    <property type="match status" value="1"/>
</dbReference>
<dbReference type="HAMAP" id="MF_00265">
    <property type="entry name" value="VapC_Nob1"/>
    <property type="match status" value="1"/>
</dbReference>
<evidence type="ECO:0000256" key="3">
    <source>
        <dbReference type="ARBA" id="ARBA00022723"/>
    </source>
</evidence>
<evidence type="ECO:0000259" key="7">
    <source>
        <dbReference type="Pfam" id="PF01850"/>
    </source>
</evidence>
<keyword evidence="3 6" id="KW-0479">Metal-binding</keyword>
<comment type="cofactor">
    <cofactor evidence="6">
        <name>Mg(2+)</name>
        <dbReference type="ChEBI" id="CHEBI:18420"/>
    </cofactor>
</comment>
<keyword evidence="2 6" id="KW-0540">Nuclease</keyword>
<dbReference type="RefSeq" id="WP_305731553.1">
    <property type="nucleotide sequence ID" value="NZ_OW150024.1"/>
</dbReference>
<dbReference type="Proteomes" id="UP001295463">
    <property type="component" value="Chromosome"/>
</dbReference>
<sequence>MIAVLDASAAVGVVLCQPRAERLMEPLEAASLVLAPDLFVSEVCNVFWKYRTAGLLDQEQADRALSRSLALTDRLEPAFACYQEAFALAVRHQHPFYDALYLVVARRNNALLLTLDQRLAALATTLEIKVA</sequence>
<evidence type="ECO:0000256" key="1">
    <source>
        <dbReference type="ARBA" id="ARBA00022649"/>
    </source>
</evidence>
<protein>
    <recommendedName>
        <fullName evidence="6">Ribonuclease VapC</fullName>
        <shortName evidence="6">RNase VapC</shortName>
        <ecNumber evidence="6">3.1.-.-</ecNumber>
    </recommendedName>
    <alternativeName>
        <fullName evidence="6">Toxin VapC</fullName>
    </alternativeName>
</protein>
<evidence type="ECO:0000256" key="4">
    <source>
        <dbReference type="ARBA" id="ARBA00022801"/>
    </source>
</evidence>
<feature type="domain" description="PIN" evidence="7">
    <location>
        <begin position="4"/>
        <end position="123"/>
    </location>
</feature>
<dbReference type="EMBL" id="OW150024">
    <property type="protein sequence ID" value="CAH2030634.1"/>
    <property type="molecule type" value="Genomic_DNA"/>
</dbReference>
<dbReference type="Pfam" id="PF01850">
    <property type="entry name" value="PIN"/>
    <property type="match status" value="1"/>
</dbReference>
<gene>
    <name evidence="6 8" type="primary">vapC</name>
    <name evidence="8" type="ORF">GEAMG1_0821</name>
</gene>
<evidence type="ECO:0000256" key="6">
    <source>
        <dbReference type="HAMAP-Rule" id="MF_00265"/>
    </source>
</evidence>
<evidence type="ECO:0000313" key="9">
    <source>
        <dbReference type="Proteomes" id="UP001295463"/>
    </source>
</evidence>
<dbReference type="PANTHER" id="PTHR35901:SF1">
    <property type="entry name" value="EXONUCLEASE VAPC9"/>
    <property type="match status" value="1"/>
</dbReference>
<name>A0ABM9D613_9BACT</name>